<dbReference type="InterPro" id="IPR051159">
    <property type="entry name" value="Hexapeptide_acetyltransf"/>
</dbReference>
<dbReference type="Proteomes" id="UP001369736">
    <property type="component" value="Unassembled WGS sequence"/>
</dbReference>
<sequence length="227" mass="24344">MIVRHARTRTVLAAIAVVLPGSLRGVVHRRLLGYEIDPEARVGHAFIDVDRLRVGAGASIGSLTAIRGCEDVELGPEATIGPLVWVNAVRKSGRYFVGQERHPALIMGRGALISSLHMIDACDEIRMGDFADFGGFGSQILTHSLDLVKMRQSTTPVTIGHHVMIGTSVVLLPGTDIPECSIVAAGSVVSANSTHESHHLYSGVPAQAERRLSPRIKFFHHAVGDVL</sequence>
<dbReference type="RefSeq" id="WP_337703820.1">
    <property type="nucleotide sequence ID" value="NZ_JBBEGM010000005.1"/>
</dbReference>
<proteinExistence type="predicted"/>
<dbReference type="EMBL" id="JBBEGM010000005">
    <property type="protein sequence ID" value="MEJ2862446.1"/>
    <property type="molecule type" value="Genomic_DNA"/>
</dbReference>
<protein>
    <recommendedName>
        <fullName evidence="3">Acyltransferase</fullName>
    </recommendedName>
</protein>
<reference evidence="1 2" key="1">
    <citation type="submission" date="2024-03" db="EMBL/GenBank/DDBJ databases">
        <title>Actinomycetospora sp. OC33-EN07, a novel actinomycete isolated from wild orchid (Aerides multiflora).</title>
        <authorList>
            <person name="Suriyachadkun C."/>
        </authorList>
    </citation>
    <scope>NUCLEOTIDE SEQUENCE [LARGE SCALE GENOMIC DNA]</scope>
    <source>
        <strain evidence="1 2">OC33-EN07</strain>
    </source>
</reference>
<evidence type="ECO:0008006" key="3">
    <source>
        <dbReference type="Google" id="ProtNLM"/>
    </source>
</evidence>
<gene>
    <name evidence="1" type="ORF">WCD58_14840</name>
</gene>
<name>A0ABU8M5Y4_9PSEU</name>
<dbReference type="SUPFAM" id="SSF51161">
    <property type="entry name" value="Trimeric LpxA-like enzymes"/>
    <property type="match status" value="1"/>
</dbReference>
<evidence type="ECO:0000313" key="2">
    <source>
        <dbReference type="Proteomes" id="UP001369736"/>
    </source>
</evidence>
<dbReference type="Gene3D" id="2.160.10.10">
    <property type="entry name" value="Hexapeptide repeat proteins"/>
    <property type="match status" value="1"/>
</dbReference>
<keyword evidence="2" id="KW-1185">Reference proteome</keyword>
<comment type="caution">
    <text evidence="1">The sequence shown here is derived from an EMBL/GenBank/DDBJ whole genome shotgun (WGS) entry which is preliminary data.</text>
</comment>
<organism evidence="1 2">
    <name type="scientific">Actinomycetospora flava</name>
    <dbReference type="NCBI Taxonomy" id="3129232"/>
    <lineage>
        <taxon>Bacteria</taxon>
        <taxon>Bacillati</taxon>
        <taxon>Actinomycetota</taxon>
        <taxon>Actinomycetes</taxon>
        <taxon>Pseudonocardiales</taxon>
        <taxon>Pseudonocardiaceae</taxon>
        <taxon>Actinomycetospora</taxon>
    </lineage>
</organism>
<accession>A0ABU8M5Y4</accession>
<dbReference type="PANTHER" id="PTHR23416">
    <property type="entry name" value="SIALIC ACID SYNTHASE-RELATED"/>
    <property type="match status" value="1"/>
</dbReference>
<evidence type="ECO:0000313" key="1">
    <source>
        <dbReference type="EMBL" id="MEJ2862446.1"/>
    </source>
</evidence>
<dbReference type="InterPro" id="IPR011004">
    <property type="entry name" value="Trimer_LpxA-like_sf"/>
</dbReference>